<dbReference type="InterPro" id="IPR036412">
    <property type="entry name" value="HAD-like_sf"/>
</dbReference>
<dbReference type="PIRSF" id="PIRSF006118">
    <property type="entry name" value="KDO8-P_Ptase"/>
    <property type="match status" value="1"/>
</dbReference>
<dbReference type="FunFam" id="3.40.50.1000:FF:000029">
    <property type="entry name" value="3-deoxy-D-manno-octulosonate 8-phosphate phosphatase KdsC"/>
    <property type="match status" value="1"/>
</dbReference>
<feature type="binding site" evidence="7">
    <location>
        <position position="141"/>
    </location>
    <ligand>
        <name>Mg(2+)</name>
        <dbReference type="ChEBI" id="CHEBI:18420"/>
    </ligand>
</feature>
<dbReference type="GO" id="GO:0016788">
    <property type="term" value="F:hydrolase activity, acting on ester bonds"/>
    <property type="evidence" value="ECO:0007669"/>
    <property type="project" value="InterPro"/>
</dbReference>
<evidence type="ECO:0000256" key="2">
    <source>
        <dbReference type="ARBA" id="ARBA00005893"/>
    </source>
</evidence>
<evidence type="ECO:0000313" key="9">
    <source>
        <dbReference type="Proteomes" id="UP001302494"/>
    </source>
</evidence>
<protein>
    <submittedName>
        <fullName evidence="8">HAD hydrolase family protein</fullName>
    </submittedName>
</protein>
<dbReference type="SFLD" id="SFLDG01136">
    <property type="entry name" value="C1.6:_Phosphoserine_Phosphatas"/>
    <property type="match status" value="1"/>
</dbReference>
<sequence>MRKNHAIASLSKSKGAKTVRLLKKKIDSPRSVIRPEKVFKELRLFATDVDGVLTDAGMYYGESGEELKKFHTRDGMGIKLLQAQGVITAIITMENTRIVARRGKKLGIPEVFQGAKDKVAILRHLSEKYGIPFSQMAYIGDDVNDVEALKTVGYAAAPADCVAQVRQVVHYVCKKNGGEGAVREIIDRILAAKGS</sequence>
<evidence type="ECO:0000256" key="3">
    <source>
        <dbReference type="ARBA" id="ARBA00011881"/>
    </source>
</evidence>
<organism evidence="8 9">
    <name type="scientific">Candidatus Nitrospira neomarina</name>
    <dbReference type="NCBI Taxonomy" id="3020899"/>
    <lineage>
        <taxon>Bacteria</taxon>
        <taxon>Pseudomonadati</taxon>
        <taxon>Nitrospirota</taxon>
        <taxon>Nitrospiria</taxon>
        <taxon>Nitrospirales</taxon>
        <taxon>Nitrospiraceae</taxon>
        <taxon>Nitrospira</taxon>
    </lineage>
</organism>
<feature type="binding site" evidence="7">
    <location>
        <position position="48"/>
    </location>
    <ligand>
        <name>Mg(2+)</name>
        <dbReference type="ChEBI" id="CHEBI:18420"/>
    </ligand>
</feature>
<reference evidence="8 9" key="1">
    <citation type="submission" date="2023-01" db="EMBL/GenBank/DDBJ databases">
        <title>Cultivation and genomic characterization of new, ubiquitous marine nitrite-oxidizing bacteria from the Nitrospirales.</title>
        <authorList>
            <person name="Mueller A.J."/>
            <person name="Daebeler A."/>
            <person name="Herbold C.W."/>
            <person name="Kirkegaard R.H."/>
            <person name="Daims H."/>
        </authorList>
    </citation>
    <scope>NUCLEOTIDE SEQUENCE [LARGE SCALE GENOMIC DNA]</scope>
    <source>
        <strain evidence="8 9">DK</strain>
    </source>
</reference>
<evidence type="ECO:0000256" key="1">
    <source>
        <dbReference type="ARBA" id="ARBA00001946"/>
    </source>
</evidence>
<evidence type="ECO:0000256" key="4">
    <source>
        <dbReference type="ARBA" id="ARBA00022723"/>
    </source>
</evidence>
<dbReference type="Proteomes" id="UP001302494">
    <property type="component" value="Chromosome"/>
</dbReference>
<keyword evidence="4 7" id="KW-0479">Metal-binding</keyword>
<comment type="similarity">
    <text evidence="2">Belongs to the KdsC family.</text>
</comment>
<dbReference type="SUPFAM" id="SSF56784">
    <property type="entry name" value="HAD-like"/>
    <property type="match status" value="1"/>
</dbReference>
<dbReference type="GO" id="GO:0046872">
    <property type="term" value="F:metal ion binding"/>
    <property type="evidence" value="ECO:0007669"/>
    <property type="project" value="UniProtKB-KW"/>
</dbReference>
<dbReference type="PANTHER" id="PTHR21485">
    <property type="entry name" value="HAD SUPERFAMILY MEMBERS CMAS AND KDSC"/>
    <property type="match status" value="1"/>
</dbReference>
<dbReference type="InterPro" id="IPR050793">
    <property type="entry name" value="CMP-NeuNAc_synthase"/>
</dbReference>
<keyword evidence="6 7" id="KW-0460">Magnesium</keyword>
<feature type="binding site" evidence="7">
    <location>
        <position position="50"/>
    </location>
    <ligand>
        <name>substrate</name>
    </ligand>
</feature>
<comment type="cofactor">
    <cofactor evidence="1 7">
        <name>Mg(2+)</name>
        <dbReference type="ChEBI" id="CHEBI:18420"/>
    </cofactor>
</comment>
<dbReference type="RefSeq" id="WP_312746956.1">
    <property type="nucleotide sequence ID" value="NZ_CP116968.1"/>
</dbReference>
<dbReference type="InterPro" id="IPR023214">
    <property type="entry name" value="HAD_sf"/>
</dbReference>
<name>A0AA96GSS1_9BACT</name>
<keyword evidence="9" id="KW-1185">Reference proteome</keyword>
<dbReference type="SFLD" id="SFLDS00003">
    <property type="entry name" value="Haloacid_Dehalogenase"/>
    <property type="match status" value="1"/>
</dbReference>
<keyword evidence="5 8" id="KW-0378">Hydrolase</keyword>
<dbReference type="GO" id="GO:0008781">
    <property type="term" value="F:N-acylneuraminate cytidylyltransferase activity"/>
    <property type="evidence" value="ECO:0007669"/>
    <property type="project" value="TreeGrafter"/>
</dbReference>
<dbReference type="Pfam" id="PF08282">
    <property type="entry name" value="Hydrolase_3"/>
    <property type="match status" value="1"/>
</dbReference>
<dbReference type="SFLD" id="SFLDG01138">
    <property type="entry name" value="C1.6.2:_Deoxy-d-mannose-octulo"/>
    <property type="match status" value="1"/>
</dbReference>
<dbReference type="Gene3D" id="3.40.50.1000">
    <property type="entry name" value="HAD superfamily/HAD-like"/>
    <property type="match status" value="1"/>
</dbReference>
<proteinExistence type="inferred from homology"/>
<evidence type="ECO:0000313" key="8">
    <source>
        <dbReference type="EMBL" id="WNM62891.1"/>
    </source>
</evidence>
<dbReference type="InterPro" id="IPR010023">
    <property type="entry name" value="KdsC_fam"/>
</dbReference>
<accession>A0AA96GSS1</accession>
<dbReference type="PANTHER" id="PTHR21485:SF3">
    <property type="entry name" value="N-ACYLNEURAMINATE CYTIDYLYLTRANSFERASE"/>
    <property type="match status" value="1"/>
</dbReference>
<dbReference type="NCBIfam" id="TIGR01670">
    <property type="entry name" value="KdsC-phosphatas"/>
    <property type="match status" value="1"/>
</dbReference>
<gene>
    <name evidence="8" type="ORF">PQG83_03825</name>
</gene>
<dbReference type="CDD" id="cd01630">
    <property type="entry name" value="HAD_KDO-like"/>
    <property type="match status" value="1"/>
</dbReference>
<evidence type="ECO:0000256" key="5">
    <source>
        <dbReference type="ARBA" id="ARBA00022801"/>
    </source>
</evidence>
<evidence type="ECO:0000256" key="6">
    <source>
        <dbReference type="ARBA" id="ARBA00022842"/>
    </source>
</evidence>
<dbReference type="KEGG" id="nneo:PQG83_03825"/>
<comment type="subunit">
    <text evidence="3">Homotetramer.</text>
</comment>
<evidence type="ECO:0000256" key="7">
    <source>
        <dbReference type="PIRSR" id="PIRSR006118-2"/>
    </source>
</evidence>
<dbReference type="EMBL" id="CP116968">
    <property type="protein sequence ID" value="WNM62891.1"/>
    <property type="molecule type" value="Genomic_DNA"/>
</dbReference>
<dbReference type="AlphaFoldDB" id="A0AA96GSS1"/>